<evidence type="ECO:0000313" key="3">
    <source>
        <dbReference type="WBParaSite" id="Gr19_v10_g669.t1"/>
    </source>
</evidence>
<feature type="signal peptide" evidence="1">
    <location>
        <begin position="1"/>
        <end position="23"/>
    </location>
</feature>
<reference evidence="3" key="1">
    <citation type="submission" date="2022-11" db="UniProtKB">
        <authorList>
            <consortium name="WormBaseParasite"/>
        </authorList>
    </citation>
    <scope>IDENTIFICATION</scope>
</reference>
<name>A0A914I4C2_GLORO</name>
<dbReference type="Proteomes" id="UP000887572">
    <property type="component" value="Unplaced"/>
</dbReference>
<protein>
    <submittedName>
        <fullName evidence="3">Uncharacterized protein</fullName>
    </submittedName>
</protein>
<accession>A0A914I4C2</accession>
<sequence length="68" mass="8142">MIKRVFLIIALCCLFVVMRTVEQALIEVHRADERFGVSADDMLAHCQQCCRRHWPPAVREEKRRRQFK</sequence>
<evidence type="ECO:0000313" key="2">
    <source>
        <dbReference type="Proteomes" id="UP000887572"/>
    </source>
</evidence>
<proteinExistence type="predicted"/>
<organism evidence="2 3">
    <name type="scientific">Globodera rostochiensis</name>
    <name type="common">Golden nematode worm</name>
    <name type="synonym">Heterodera rostochiensis</name>
    <dbReference type="NCBI Taxonomy" id="31243"/>
    <lineage>
        <taxon>Eukaryota</taxon>
        <taxon>Metazoa</taxon>
        <taxon>Ecdysozoa</taxon>
        <taxon>Nematoda</taxon>
        <taxon>Chromadorea</taxon>
        <taxon>Rhabditida</taxon>
        <taxon>Tylenchina</taxon>
        <taxon>Tylenchomorpha</taxon>
        <taxon>Tylenchoidea</taxon>
        <taxon>Heteroderidae</taxon>
        <taxon>Heteroderinae</taxon>
        <taxon>Globodera</taxon>
    </lineage>
</organism>
<evidence type="ECO:0000256" key="1">
    <source>
        <dbReference type="SAM" id="SignalP"/>
    </source>
</evidence>
<keyword evidence="1" id="KW-0732">Signal</keyword>
<keyword evidence="2" id="KW-1185">Reference proteome</keyword>
<dbReference type="WBParaSite" id="Gr19_v10_g669.t1">
    <property type="protein sequence ID" value="Gr19_v10_g669.t1"/>
    <property type="gene ID" value="Gr19_v10_g669"/>
</dbReference>
<feature type="chain" id="PRO_5037617138" evidence="1">
    <location>
        <begin position="24"/>
        <end position="68"/>
    </location>
</feature>
<dbReference type="AlphaFoldDB" id="A0A914I4C2"/>